<feature type="signal peptide" evidence="10">
    <location>
        <begin position="1"/>
        <end position="17"/>
    </location>
</feature>
<feature type="region of interest" description="Disordered" evidence="9">
    <location>
        <begin position="203"/>
        <end position="233"/>
    </location>
</feature>
<keyword evidence="12" id="KW-1185">Reference proteome</keyword>
<keyword evidence="7 8" id="KW-1015">Disulfide bond</keyword>
<dbReference type="PANTHER" id="PTHR24270:SF61">
    <property type="entry name" value="EGF-LIKE DOMAIN-CONTAINING PROTEIN"/>
    <property type="match status" value="1"/>
</dbReference>
<gene>
    <name evidence="11" type="ORF">MAR_032797</name>
</gene>
<feature type="disulfide bond" evidence="8">
    <location>
        <begin position="114"/>
        <end position="132"/>
    </location>
</feature>
<feature type="chain" id="PRO_5046840909" evidence="10">
    <location>
        <begin position="18"/>
        <end position="428"/>
    </location>
</feature>
<evidence type="ECO:0000256" key="1">
    <source>
        <dbReference type="ARBA" id="ARBA00004167"/>
    </source>
</evidence>
<dbReference type="EMBL" id="CP111028">
    <property type="protein sequence ID" value="WAR30255.1"/>
    <property type="molecule type" value="Genomic_DNA"/>
</dbReference>
<dbReference type="Proteomes" id="UP001164746">
    <property type="component" value="Chromosome 17"/>
</dbReference>
<evidence type="ECO:0000256" key="7">
    <source>
        <dbReference type="ARBA" id="ARBA00023157"/>
    </source>
</evidence>
<proteinExistence type="predicted"/>
<dbReference type="Gene3D" id="4.10.400.10">
    <property type="entry name" value="Low-density Lipoprotein Receptor"/>
    <property type="match status" value="2"/>
</dbReference>
<sequence length="428" mass="47386">MMAIVLIYLGLLHAILQLCFVESKTCEQEEFKCGNLKCVQMAFYCDTDDDCGDMSDEPQGCVKRRCGRSMIRCFDGSCLTQGQLCRGFTCLKYVTDISAVTCLWITCADHQFQCLNGICIDKSHVCNGIRDCLDGTDEGTGCNEPTSNVSTVTTVSATETVTTVSATETITTVSATIQTSNEGSNVYLLAILPGVGRLCFSHRQQEAKTESNQPNLQNESQAGESSPMSVFPQIGDDQFATVNEIVDLRKGLQNVNDDLEKAIGGKMDANNSNTSHSDDVLEQHMDEIRTDANDKLYCNQYENDQQNLVESHFGVNDYENLGKRVQNVNDDLGKTNHGKMDANNSKTTHPGDVLEQHMDEIRTDANDALYCNQYENDQPNLQMESHSGVNEYANLDANNSNTTHSGDVLEQHMDEIRTDANDKLYCNQ</sequence>
<evidence type="ECO:0000313" key="11">
    <source>
        <dbReference type="EMBL" id="WAR30255.1"/>
    </source>
</evidence>
<dbReference type="PROSITE" id="PS50068">
    <property type="entry name" value="LDLRA_2"/>
    <property type="match status" value="2"/>
</dbReference>
<feature type="disulfide bond" evidence="8">
    <location>
        <begin position="33"/>
        <end position="51"/>
    </location>
</feature>
<keyword evidence="5" id="KW-1133">Transmembrane helix</keyword>
<evidence type="ECO:0000256" key="3">
    <source>
        <dbReference type="ARBA" id="ARBA00022692"/>
    </source>
</evidence>
<organism evidence="11 12">
    <name type="scientific">Mya arenaria</name>
    <name type="common">Soft-shell clam</name>
    <dbReference type="NCBI Taxonomy" id="6604"/>
    <lineage>
        <taxon>Eukaryota</taxon>
        <taxon>Metazoa</taxon>
        <taxon>Spiralia</taxon>
        <taxon>Lophotrochozoa</taxon>
        <taxon>Mollusca</taxon>
        <taxon>Bivalvia</taxon>
        <taxon>Autobranchia</taxon>
        <taxon>Heteroconchia</taxon>
        <taxon>Euheterodonta</taxon>
        <taxon>Imparidentia</taxon>
        <taxon>Neoheterodontei</taxon>
        <taxon>Myida</taxon>
        <taxon>Myoidea</taxon>
        <taxon>Myidae</taxon>
        <taxon>Mya</taxon>
    </lineage>
</organism>
<evidence type="ECO:0000256" key="4">
    <source>
        <dbReference type="ARBA" id="ARBA00022737"/>
    </source>
</evidence>
<keyword evidence="4" id="KW-0677">Repeat</keyword>
<dbReference type="InterPro" id="IPR023415">
    <property type="entry name" value="LDLR_class-A_CS"/>
</dbReference>
<comment type="subcellular location">
    <subcellularLocation>
        <location evidence="2">Endomembrane system</location>
    </subcellularLocation>
    <subcellularLocation>
        <location evidence="1">Membrane</location>
        <topology evidence="1">Single-pass membrane protein</topology>
    </subcellularLocation>
</comment>
<evidence type="ECO:0000256" key="5">
    <source>
        <dbReference type="ARBA" id="ARBA00022989"/>
    </source>
</evidence>
<dbReference type="InterPro" id="IPR050685">
    <property type="entry name" value="LDLR"/>
</dbReference>
<evidence type="ECO:0000256" key="9">
    <source>
        <dbReference type="SAM" id="MobiDB-lite"/>
    </source>
</evidence>
<accession>A0ABY7G826</accession>
<dbReference type="Pfam" id="PF00057">
    <property type="entry name" value="Ldl_recept_a"/>
    <property type="match status" value="2"/>
</dbReference>
<evidence type="ECO:0000256" key="6">
    <source>
        <dbReference type="ARBA" id="ARBA00023136"/>
    </source>
</evidence>
<keyword evidence="10" id="KW-0732">Signal</keyword>
<name>A0ABY7G826_MYAAR</name>
<evidence type="ECO:0000256" key="8">
    <source>
        <dbReference type="PROSITE-ProRule" id="PRU00124"/>
    </source>
</evidence>
<evidence type="ECO:0000313" key="12">
    <source>
        <dbReference type="Proteomes" id="UP001164746"/>
    </source>
</evidence>
<protein>
    <submittedName>
        <fullName evidence="11">SSPO-like protein</fullName>
    </submittedName>
</protein>
<feature type="compositionally biased region" description="Polar residues" evidence="9">
    <location>
        <begin position="210"/>
        <end position="228"/>
    </location>
</feature>
<comment type="caution">
    <text evidence="8">Lacks conserved residue(s) required for the propagation of feature annotation.</text>
</comment>
<dbReference type="SMART" id="SM00192">
    <property type="entry name" value="LDLa"/>
    <property type="match status" value="2"/>
</dbReference>
<dbReference type="SUPFAM" id="SSF57424">
    <property type="entry name" value="LDL receptor-like module"/>
    <property type="match status" value="2"/>
</dbReference>
<keyword evidence="6" id="KW-0472">Membrane</keyword>
<feature type="disulfide bond" evidence="8">
    <location>
        <begin position="26"/>
        <end position="38"/>
    </location>
</feature>
<dbReference type="InterPro" id="IPR036055">
    <property type="entry name" value="LDL_receptor-like_sf"/>
</dbReference>
<dbReference type="InterPro" id="IPR002172">
    <property type="entry name" value="LDrepeatLR_classA_rpt"/>
</dbReference>
<dbReference type="PANTHER" id="PTHR24270">
    <property type="entry name" value="LOW-DENSITY LIPOPROTEIN RECEPTOR-RELATED"/>
    <property type="match status" value="1"/>
</dbReference>
<dbReference type="CDD" id="cd00112">
    <property type="entry name" value="LDLa"/>
    <property type="match status" value="2"/>
</dbReference>
<evidence type="ECO:0000256" key="10">
    <source>
        <dbReference type="SAM" id="SignalP"/>
    </source>
</evidence>
<keyword evidence="3" id="KW-0812">Transmembrane</keyword>
<reference evidence="11" key="1">
    <citation type="submission" date="2022-11" db="EMBL/GenBank/DDBJ databases">
        <title>Centuries of genome instability and evolution in soft-shell clam transmissible cancer (bioRxiv).</title>
        <authorList>
            <person name="Hart S.F.M."/>
            <person name="Yonemitsu M.A."/>
            <person name="Giersch R.M."/>
            <person name="Beal B.F."/>
            <person name="Arriagada G."/>
            <person name="Davis B.W."/>
            <person name="Ostrander E.A."/>
            <person name="Goff S.P."/>
            <person name="Metzger M.J."/>
        </authorList>
    </citation>
    <scope>NUCLEOTIDE SEQUENCE</scope>
    <source>
        <strain evidence="11">MELC-2E11</strain>
        <tissue evidence="11">Siphon/mantle</tissue>
    </source>
</reference>
<dbReference type="PROSITE" id="PS01209">
    <property type="entry name" value="LDLRA_1"/>
    <property type="match status" value="1"/>
</dbReference>
<dbReference type="PRINTS" id="PR00261">
    <property type="entry name" value="LDLRECEPTOR"/>
</dbReference>
<feature type="disulfide bond" evidence="8">
    <location>
        <begin position="107"/>
        <end position="119"/>
    </location>
</feature>
<evidence type="ECO:0000256" key="2">
    <source>
        <dbReference type="ARBA" id="ARBA00004308"/>
    </source>
</evidence>